<dbReference type="InterPro" id="IPR038729">
    <property type="entry name" value="Rad50/SbcC_AAA"/>
</dbReference>
<dbReference type="RefSeq" id="WP_063599563.1">
    <property type="nucleotide sequence ID" value="NZ_CABPSG010000003.1"/>
</dbReference>
<dbReference type="EMBL" id="CABPSG010000003">
    <property type="protein sequence ID" value="VVD85737.1"/>
    <property type="molecule type" value="Genomic_DNA"/>
</dbReference>
<evidence type="ECO:0000259" key="2">
    <source>
        <dbReference type="Pfam" id="PF13476"/>
    </source>
</evidence>
<keyword evidence="4" id="KW-0255">Endonuclease</keyword>
<keyword evidence="4" id="KW-0378">Hydrolase</keyword>
<dbReference type="CDD" id="cd01026">
    <property type="entry name" value="TOPRIM_OLD"/>
    <property type="match status" value="1"/>
</dbReference>
<dbReference type="PANTHER" id="PTHR43581">
    <property type="entry name" value="ATP/GTP PHOSPHATASE"/>
    <property type="match status" value="1"/>
</dbReference>
<feature type="domain" description="Endonuclease GajA/Old nuclease/RecF-like AAA" evidence="1">
    <location>
        <begin position="260"/>
        <end position="330"/>
    </location>
</feature>
<dbReference type="Pfam" id="PF13175">
    <property type="entry name" value="AAA_15"/>
    <property type="match status" value="1"/>
</dbReference>
<keyword evidence="5" id="KW-1185">Reference proteome</keyword>
<feature type="domain" description="OLD protein-like TOPRIM" evidence="3">
    <location>
        <begin position="374"/>
        <end position="438"/>
    </location>
</feature>
<dbReference type="Proteomes" id="UP000405357">
    <property type="component" value="Unassembled WGS sequence"/>
</dbReference>
<dbReference type="Gene3D" id="3.40.50.300">
    <property type="entry name" value="P-loop containing nucleotide triphosphate hydrolases"/>
    <property type="match status" value="2"/>
</dbReference>
<dbReference type="InterPro" id="IPR051396">
    <property type="entry name" value="Bact_Antivir_Def_Nuclease"/>
</dbReference>
<dbReference type="GO" id="GO:0004519">
    <property type="term" value="F:endonuclease activity"/>
    <property type="evidence" value="ECO:0007669"/>
    <property type="project" value="UniProtKB-KW"/>
</dbReference>
<evidence type="ECO:0000313" key="5">
    <source>
        <dbReference type="Proteomes" id="UP000405357"/>
    </source>
</evidence>
<organism evidence="4 5">
    <name type="scientific">Pandoraea soli</name>
    <dbReference type="NCBI Taxonomy" id="2508293"/>
    <lineage>
        <taxon>Bacteria</taxon>
        <taxon>Pseudomonadati</taxon>
        <taxon>Pseudomonadota</taxon>
        <taxon>Betaproteobacteria</taxon>
        <taxon>Burkholderiales</taxon>
        <taxon>Burkholderiaceae</taxon>
        <taxon>Pandoraea</taxon>
    </lineage>
</organism>
<evidence type="ECO:0000313" key="4">
    <source>
        <dbReference type="EMBL" id="VVD85737.1"/>
    </source>
</evidence>
<name>A0ABY6VT65_9BURK</name>
<dbReference type="PANTHER" id="PTHR43581:SF4">
    <property type="entry name" value="ATP_GTP PHOSPHATASE"/>
    <property type="match status" value="1"/>
</dbReference>
<comment type="caution">
    <text evidence="4">The sequence shown here is derived from an EMBL/GenBank/DDBJ whole genome shotgun (WGS) entry which is preliminary data.</text>
</comment>
<reference evidence="4 5" key="1">
    <citation type="submission" date="2019-08" db="EMBL/GenBank/DDBJ databases">
        <authorList>
            <person name="Peeters C."/>
        </authorList>
    </citation>
    <scope>NUCLEOTIDE SEQUENCE [LARGE SCALE GENOMIC DNA]</scope>
    <source>
        <strain evidence="4 5">LMG 31014</strain>
    </source>
</reference>
<proteinExistence type="predicted"/>
<dbReference type="SUPFAM" id="SSF52540">
    <property type="entry name" value="P-loop containing nucleoside triphosphate hydrolases"/>
    <property type="match status" value="1"/>
</dbReference>
<gene>
    <name evidence="4" type="ORF">PSO31014_01339</name>
</gene>
<dbReference type="InterPro" id="IPR034139">
    <property type="entry name" value="TOPRIM_OLD"/>
</dbReference>
<protein>
    <submittedName>
        <fullName evidence="4">ATP-dependent endonuclease</fullName>
    </submittedName>
</protein>
<sequence>MIRKIKIRGYRIHKDLTVEPNPKFNLIVGPNESGKSTLMEAITLALTGRINGRSVSEELNPHWFNTSVVNEFISKRASGVSVGFPEILIELSFEDLPELQSLCGAVNSHVPTFACPGVILKISANPEYSVELEEWAKSPTSLLPVEYYRCEWRSFADRELTSRPKVLAAAVINSQTVRTSSGIDYHLRQILGDQLEPDERAQISLEYRRVKASMSQTALNAVNTRMSSVHATLHSRPIALAMDQSARASWEGVVTPLVDDVPFSMSGQGQQSAIKISLAMNRHAGRAKFVMIEEPENHLTHTSLATLLSRIESLAGEQQQLFVTTHSSFVLNRLGLDALVLMGNNVAAKLSTLDPETVSYFKKLPGYDTLRIVLANKIVLVEGPSDEIVFERIFQDIHGKRPMQCGIDVLSMRGLSLARGLELCAVLNKPVTALRDNDGVDPSEHRAPVEGWLKTGERELFIGDTAHGATLEPQLIHHSGEALLRDILGIAPHADLLKWMSREKTEAALRIGTASTRIVPPTYMLEAVRFAHG</sequence>
<dbReference type="Pfam" id="PF13476">
    <property type="entry name" value="AAA_23"/>
    <property type="match status" value="1"/>
</dbReference>
<accession>A0ABY6VT65</accession>
<evidence type="ECO:0000259" key="1">
    <source>
        <dbReference type="Pfam" id="PF13175"/>
    </source>
</evidence>
<dbReference type="InterPro" id="IPR027417">
    <property type="entry name" value="P-loop_NTPase"/>
</dbReference>
<dbReference type="InterPro" id="IPR041685">
    <property type="entry name" value="AAA_GajA/Old/RecF-like"/>
</dbReference>
<feature type="domain" description="Rad50/SbcC-type AAA" evidence="2">
    <location>
        <begin position="4"/>
        <end position="72"/>
    </location>
</feature>
<dbReference type="Pfam" id="PF20469">
    <property type="entry name" value="OLD-like_TOPRIM"/>
    <property type="match status" value="1"/>
</dbReference>
<evidence type="ECO:0000259" key="3">
    <source>
        <dbReference type="Pfam" id="PF20469"/>
    </source>
</evidence>
<keyword evidence="4" id="KW-0540">Nuclease</keyword>